<protein>
    <submittedName>
        <fullName evidence="1">Uncharacterized protein</fullName>
    </submittedName>
</protein>
<keyword evidence="2" id="KW-1185">Reference proteome</keyword>
<dbReference type="EMBL" id="MU150240">
    <property type="protein sequence ID" value="KAF9466826.1"/>
    <property type="molecule type" value="Genomic_DNA"/>
</dbReference>
<dbReference type="AlphaFoldDB" id="A0A9P5YE38"/>
<gene>
    <name evidence="1" type="ORF">BDZ94DRAFT_1250874</name>
</gene>
<accession>A0A9P5YE38</accession>
<evidence type="ECO:0000313" key="1">
    <source>
        <dbReference type="EMBL" id="KAF9466826.1"/>
    </source>
</evidence>
<dbReference type="Proteomes" id="UP000807353">
    <property type="component" value="Unassembled WGS sequence"/>
</dbReference>
<name>A0A9P5YE38_9AGAR</name>
<evidence type="ECO:0000313" key="2">
    <source>
        <dbReference type="Proteomes" id="UP000807353"/>
    </source>
</evidence>
<proteinExistence type="predicted"/>
<comment type="caution">
    <text evidence="1">The sequence shown here is derived from an EMBL/GenBank/DDBJ whole genome shotgun (WGS) entry which is preliminary data.</text>
</comment>
<sequence>MRRGFLRFQFQRFCVRGAASVATPPPAWPADRTKRWHPYLPRSLPIFEQQKSDVVRGTLHT</sequence>
<organism evidence="1 2">
    <name type="scientific">Collybia nuda</name>
    <dbReference type="NCBI Taxonomy" id="64659"/>
    <lineage>
        <taxon>Eukaryota</taxon>
        <taxon>Fungi</taxon>
        <taxon>Dikarya</taxon>
        <taxon>Basidiomycota</taxon>
        <taxon>Agaricomycotina</taxon>
        <taxon>Agaricomycetes</taxon>
        <taxon>Agaricomycetidae</taxon>
        <taxon>Agaricales</taxon>
        <taxon>Tricholomatineae</taxon>
        <taxon>Clitocybaceae</taxon>
        <taxon>Collybia</taxon>
    </lineage>
</organism>
<reference evidence="1" key="1">
    <citation type="submission" date="2020-11" db="EMBL/GenBank/DDBJ databases">
        <authorList>
            <consortium name="DOE Joint Genome Institute"/>
            <person name="Ahrendt S."/>
            <person name="Riley R."/>
            <person name="Andreopoulos W."/>
            <person name="Labutti K."/>
            <person name="Pangilinan J."/>
            <person name="Ruiz-Duenas F.J."/>
            <person name="Barrasa J.M."/>
            <person name="Sanchez-Garcia M."/>
            <person name="Camarero S."/>
            <person name="Miyauchi S."/>
            <person name="Serrano A."/>
            <person name="Linde D."/>
            <person name="Babiker R."/>
            <person name="Drula E."/>
            <person name="Ayuso-Fernandez I."/>
            <person name="Pacheco R."/>
            <person name="Padilla G."/>
            <person name="Ferreira P."/>
            <person name="Barriuso J."/>
            <person name="Kellner H."/>
            <person name="Castanera R."/>
            <person name="Alfaro M."/>
            <person name="Ramirez L."/>
            <person name="Pisabarro A.G."/>
            <person name="Kuo A."/>
            <person name="Tritt A."/>
            <person name="Lipzen A."/>
            <person name="He G."/>
            <person name="Yan M."/>
            <person name="Ng V."/>
            <person name="Cullen D."/>
            <person name="Martin F."/>
            <person name="Rosso M.-N."/>
            <person name="Henrissat B."/>
            <person name="Hibbett D."/>
            <person name="Martinez A.T."/>
            <person name="Grigoriev I.V."/>
        </authorList>
    </citation>
    <scope>NUCLEOTIDE SEQUENCE</scope>
    <source>
        <strain evidence="1">CBS 247.69</strain>
    </source>
</reference>